<dbReference type="PANTHER" id="PTHR48106">
    <property type="entry name" value="QUINONE OXIDOREDUCTASE PIG3-RELATED"/>
    <property type="match status" value="1"/>
</dbReference>
<dbReference type="Gene3D" id="3.90.180.10">
    <property type="entry name" value="Medium-chain alcohol dehydrogenases, catalytic domain"/>
    <property type="match status" value="1"/>
</dbReference>
<sequence>MSKAVLFHETGGPEVLRVEDVELPEPGPGELRIRVEAFGLNRAEGMLRSGTYVYRCALPARLGYEAAGVVEAVGPSVAGFAVGDPVSTVSGFAMGRYGVYGTHANVPAAAVLHRAPDVDAVTGAAAWVAHTTAYGALVEGGGMRPGDHVVIAAATGSVGLAAIQQANRLGAIPIATTRTKAKRAALEEEGAAHVIVTDEEDLAEEVAAITGGRGAELVLDPVGGPFTPRAALAVAPGGTLIVYGAQSGEPTPLPPNWPLTVTTYTNDRFLADPGRFRRARHFIDAGLRDGAFLPRVDRVYEGLEHTVEAHRRMESNAHVGKLVVRVSS</sequence>
<feature type="domain" description="Enoyl reductase (ER)" evidence="3">
    <location>
        <begin position="11"/>
        <end position="324"/>
    </location>
</feature>
<dbReference type="PANTHER" id="PTHR48106:SF18">
    <property type="entry name" value="QUINONE OXIDOREDUCTASE PIG3"/>
    <property type="match status" value="1"/>
</dbReference>
<dbReference type="Proteomes" id="UP001183388">
    <property type="component" value="Unassembled WGS sequence"/>
</dbReference>
<dbReference type="InterPro" id="IPR020843">
    <property type="entry name" value="ER"/>
</dbReference>
<proteinExistence type="predicted"/>
<evidence type="ECO:0000313" key="4">
    <source>
        <dbReference type="EMBL" id="MDT0306485.1"/>
    </source>
</evidence>
<evidence type="ECO:0000256" key="2">
    <source>
        <dbReference type="ARBA" id="ARBA00023002"/>
    </source>
</evidence>
<dbReference type="Gene3D" id="3.40.50.720">
    <property type="entry name" value="NAD(P)-binding Rossmann-like Domain"/>
    <property type="match status" value="1"/>
</dbReference>
<reference evidence="5" key="1">
    <citation type="submission" date="2023-07" db="EMBL/GenBank/DDBJ databases">
        <title>30 novel species of actinomycetes from the DSMZ collection.</title>
        <authorList>
            <person name="Nouioui I."/>
        </authorList>
    </citation>
    <scope>NUCLEOTIDE SEQUENCE [LARGE SCALE GENOMIC DNA]</scope>
    <source>
        <strain evidence="5">DSM 44917</strain>
    </source>
</reference>
<dbReference type="RefSeq" id="WP_311629414.1">
    <property type="nucleotide sequence ID" value="NZ_JAVREN010000006.1"/>
</dbReference>
<comment type="caution">
    <text evidence="4">The sequence shown here is derived from an EMBL/GenBank/DDBJ whole genome shotgun (WGS) entry which is preliminary data.</text>
</comment>
<dbReference type="InterPro" id="IPR011032">
    <property type="entry name" value="GroES-like_sf"/>
</dbReference>
<evidence type="ECO:0000313" key="5">
    <source>
        <dbReference type="Proteomes" id="UP001183388"/>
    </source>
</evidence>
<name>A0ABU2L4K1_9ACTN</name>
<dbReference type="SMART" id="SM00829">
    <property type="entry name" value="PKS_ER"/>
    <property type="match status" value="1"/>
</dbReference>
<dbReference type="CDD" id="cd08268">
    <property type="entry name" value="MDR2"/>
    <property type="match status" value="1"/>
</dbReference>
<dbReference type="InterPro" id="IPR013154">
    <property type="entry name" value="ADH-like_N"/>
</dbReference>
<evidence type="ECO:0000256" key="1">
    <source>
        <dbReference type="ARBA" id="ARBA00022857"/>
    </source>
</evidence>
<accession>A0ABU2L4K1</accession>
<keyword evidence="1" id="KW-0521">NADP</keyword>
<gene>
    <name evidence="4" type="ORF">RM780_05865</name>
</gene>
<organism evidence="4 5">
    <name type="scientific">Streptomyces boetiae</name>
    <dbReference type="NCBI Taxonomy" id="3075541"/>
    <lineage>
        <taxon>Bacteria</taxon>
        <taxon>Bacillati</taxon>
        <taxon>Actinomycetota</taxon>
        <taxon>Actinomycetes</taxon>
        <taxon>Kitasatosporales</taxon>
        <taxon>Streptomycetaceae</taxon>
        <taxon>Streptomyces</taxon>
    </lineage>
</organism>
<dbReference type="EMBL" id="JAVREN010000006">
    <property type="protein sequence ID" value="MDT0306485.1"/>
    <property type="molecule type" value="Genomic_DNA"/>
</dbReference>
<keyword evidence="5" id="KW-1185">Reference proteome</keyword>
<protein>
    <submittedName>
        <fullName evidence="4">Zinc-dependent alcohol dehydrogenase family protein</fullName>
    </submittedName>
</protein>
<dbReference type="Pfam" id="PF08240">
    <property type="entry name" value="ADH_N"/>
    <property type="match status" value="1"/>
</dbReference>
<dbReference type="SUPFAM" id="SSF51735">
    <property type="entry name" value="NAD(P)-binding Rossmann-fold domains"/>
    <property type="match status" value="1"/>
</dbReference>
<dbReference type="Pfam" id="PF00107">
    <property type="entry name" value="ADH_zinc_N"/>
    <property type="match status" value="1"/>
</dbReference>
<dbReference type="InterPro" id="IPR036291">
    <property type="entry name" value="NAD(P)-bd_dom_sf"/>
</dbReference>
<dbReference type="InterPro" id="IPR013149">
    <property type="entry name" value="ADH-like_C"/>
</dbReference>
<keyword evidence="2" id="KW-0560">Oxidoreductase</keyword>
<dbReference type="SUPFAM" id="SSF50129">
    <property type="entry name" value="GroES-like"/>
    <property type="match status" value="1"/>
</dbReference>
<evidence type="ECO:0000259" key="3">
    <source>
        <dbReference type="SMART" id="SM00829"/>
    </source>
</evidence>